<dbReference type="SUPFAM" id="SSF46785">
    <property type="entry name" value="Winged helix' DNA-binding domain"/>
    <property type="match status" value="1"/>
</dbReference>
<dbReference type="Gene3D" id="1.10.10.10">
    <property type="entry name" value="Winged helix-like DNA-binding domain superfamily/Winged helix DNA-binding domain"/>
    <property type="match status" value="1"/>
</dbReference>
<name>A0A9E9LDT0_9BURK</name>
<reference evidence="3" key="1">
    <citation type="journal article" date="2022" name="Front. Microbiol.">
        <title>New perspectives on an old grouping: The genomic and phenotypic variability of Oxalobacter formigenes and the implications for calcium oxalate stone prevention.</title>
        <authorList>
            <person name="Chmiel J.A."/>
            <person name="Carr C."/>
            <person name="Stuivenberg G.A."/>
            <person name="Venema R."/>
            <person name="Chanyi R.M."/>
            <person name="Al K.F."/>
            <person name="Giguere D."/>
            <person name="Say H."/>
            <person name="Akouris P.P."/>
            <person name="Dominguez Romero S.A."/>
            <person name="Kwong A."/>
            <person name="Tai V."/>
            <person name="Koval S.F."/>
            <person name="Razvi H."/>
            <person name="Bjazevic J."/>
            <person name="Burton J.P."/>
        </authorList>
    </citation>
    <scope>NUCLEOTIDE SEQUENCE</scope>
    <source>
        <strain evidence="3">HOxNP-1</strain>
    </source>
</reference>
<dbReference type="GO" id="GO:0003677">
    <property type="term" value="F:DNA binding"/>
    <property type="evidence" value="ECO:0007669"/>
    <property type="project" value="UniProtKB-KW"/>
</dbReference>
<dbReference type="NCBIfam" id="TIGR00738">
    <property type="entry name" value="rrf2_super"/>
    <property type="match status" value="1"/>
</dbReference>
<dbReference type="EMBL" id="CP098251">
    <property type="protein sequence ID" value="WAV91165.1"/>
    <property type="molecule type" value="Genomic_DNA"/>
</dbReference>
<dbReference type="GO" id="GO:0005829">
    <property type="term" value="C:cytosol"/>
    <property type="evidence" value="ECO:0007669"/>
    <property type="project" value="TreeGrafter"/>
</dbReference>
<dbReference type="Proteomes" id="UP001164819">
    <property type="component" value="Chromosome"/>
</dbReference>
<accession>A0A9E9LDT0</accession>
<dbReference type="PANTHER" id="PTHR33221">
    <property type="entry name" value="WINGED HELIX-TURN-HELIX TRANSCRIPTIONAL REGULATOR, RRF2 FAMILY"/>
    <property type="match status" value="1"/>
</dbReference>
<dbReference type="InterPro" id="IPR036390">
    <property type="entry name" value="WH_DNA-bd_sf"/>
</dbReference>
<dbReference type="PANTHER" id="PTHR33221:SF5">
    <property type="entry name" value="HTH-TYPE TRANSCRIPTIONAL REGULATOR ISCR"/>
    <property type="match status" value="1"/>
</dbReference>
<organism evidence="2">
    <name type="scientific">Oxalobacter aliiformigenes</name>
    <dbReference type="NCBI Taxonomy" id="2946593"/>
    <lineage>
        <taxon>Bacteria</taxon>
        <taxon>Pseudomonadati</taxon>
        <taxon>Pseudomonadota</taxon>
        <taxon>Betaproteobacteria</taxon>
        <taxon>Burkholderiales</taxon>
        <taxon>Oxalobacteraceae</taxon>
        <taxon>Oxalobacter</taxon>
    </lineage>
</organism>
<evidence type="ECO:0000256" key="1">
    <source>
        <dbReference type="ARBA" id="ARBA00023125"/>
    </source>
</evidence>
<proteinExistence type="predicted"/>
<dbReference type="InterPro" id="IPR000944">
    <property type="entry name" value="Tscrpt_reg_Rrf2"/>
</dbReference>
<dbReference type="InterPro" id="IPR036388">
    <property type="entry name" value="WH-like_DNA-bd_sf"/>
</dbReference>
<dbReference type="FunFam" id="1.10.10.10:FF:000026">
    <property type="entry name" value="HTH-type transcriptional regulator IscR"/>
    <property type="match status" value="1"/>
</dbReference>
<dbReference type="AlphaFoldDB" id="A0A9E9LDT0"/>
<protein>
    <submittedName>
        <fullName evidence="2">Rrf2 family transcriptional regulator</fullName>
    </submittedName>
</protein>
<dbReference type="Pfam" id="PF02082">
    <property type="entry name" value="Rrf2"/>
    <property type="match status" value="1"/>
</dbReference>
<sequence>MRLTTKGRFAVTAMIDVNRYQQNGPVPLAGISERQDISVAYLEQLFSKLRRGNLVKSIRGPGGGYVLAKDAGDITIADIVFAVDEPLDVTRCGGSGNCAKGSIKCVTHNLWASLNERIIDYLESVTLSDLSGKETGTARDKQNSGKIALYAKPAKQKDMTA</sequence>
<keyword evidence="4" id="KW-1185">Reference proteome</keyword>
<gene>
    <name evidence="3" type="ORF">NB645_09135</name>
    <name evidence="2" type="ORF">NB646_10265</name>
</gene>
<dbReference type="Proteomes" id="UP001164794">
    <property type="component" value="Chromosome"/>
</dbReference>
<keyword evidence="1" id="KW-0238">DNA-binding</keyword>
<dbReference type="EMBL" id="CP098248">
    <property type="protein sequence ID" value="WAV96951.1"/>
    <property type="molecule type" value="Genomic_DNA"/>
</dbReference>
<dbReference type="RefSeq" id="WP_269264429.1">
    <property type="nucleotide sequence ID" value="NZ_CP098248.1"/>
</dbReference>
<reference evidence="2" key="2">
    <citation type="journal article" date="2022" name="Front. Microbiol.">
        <title>New perspectives on an old grouping: The genomic and phenotypic variability of Oxalobacter formigenes and the implications for calcium oxalate stone prevention.</title>
        <authorList>
            <person name="Chmiel J.A."/>
            <person name="Carr C."/>
            <person name="Stuivenberg G.A."/>
            <person name="Venema R."/>
            <person name="Chanyi R.M."/>
            <person name="Al K.F."/>
            <person name="Giguere D."/>
            <person name="Say H."/>
            <person name="Akouris P.P."/>
            <person name="Dominguez Romero S.A."/>
            <person name="Kwong A."/>
            <person name="Tai V."/>
            <person name="Koval S.F."/>
            <person name="Razvi H."/>
            <person name="Bjazevic J."/>
            <person name="Burton J.P."/>
        </authorList>
    </citation>
    <scope>NUCLEOTIDE SEQUENCE</scope>
    <source>
        <strain evidence="2">OxK</strain>
    </source>
</reference>
<evidence type="ECO:0000313" key="2">
    <source>
        <dbReference type="EMBL" id="WAV91165.1"/>
    </source>
</evidence>
<dbReference type="GO" id="GO:0003700">
    <property type="term" value="F:DNA-binding transcription factor activity"/>
    <property type="evidence" value="ECO:0007669"/>
    <property type="project" value="TreeGrafter"/>
</dbReference>
<evidence type="ECO:0000313" key="4">
    <source>
        <dbReference type="Proteomes" id="UP001164794"/>
    </source>
</evidence>
<dbReference type="PROSITE" id="PS51197">
    <property type="entry name" value="HTH_RRF2_2"/>
    <property type="match status" value="1"/>
</dbReference>
<evidence type="ECO:0000313" key="3">
    <source>
        <dbReference type="EMBL" id="WAV96951.1"/>
    </source>
</evidence>